<sequence length="261" mass="29958">MSIAVLRGYTQAQETSAWKSPTGRHSLRCIQGGVKLISQDQVPFKICAGDSCQIYKTPQLLEMVKFPLQVLLHEHQVQWKFVDNTSVSIIETTCPLSPFCENIDCILCSAIVFDPECWPVGAITASTLIIYFLITGCYFFLYVPVVIGQPLRFATRLLWKCIRGFCFWLFQRLQRNRRTRRHSSNLVELLAVTCIIIAINRTSGFQEINLFSHASTICTQSERGQVCKVKWSEVLKIDPFKREACFKLRQNQTSIHEVRIM</sequence>
<organism evidence="3 4">
    <name type="scientific">Necator americanus</name>
    <name type="common">Human hookworm</name>
    <dbReference type="NCBI Taxonomy" id="51031"/>
    <lineage>
        <taxon>Eukaryota</taxon>
        <taxon>Metazoa</taxon>
        <taxon>Ecdysozoa</taxon>
        <taxon>Nematoda</taxon>
        <taxon>Chromadorea</taxon>
        <taxon>Rhabditida</taxon>
        <taxon>Rhabditina</taxon>
        <taxon>Rhabditomorpha</taxon>
        <taxon>Strongyloidea</taxon>
        <taxon>Ancylostomatidae</taxon>
        <taxon>Bunostominae</taxon>
        <taxon>Necator</taxon>
    </lineage>
</organism>
<reference evidence="3 4" key="1">
    <citation type="submission" date="2023-08" db="EMBL/GenBank/DDBJ databases">
        <title>A Necator americanus chromosomal reference genome.</title>
        <authorList>
            <person name="Ilik V."/>
            <person name="Petrzelkova K.J."/>
            <person name="Pardy F."/>
            <person name="Fuh T."/>
            <person name="Niatou-Singa F.S."/>
            <person name="Gouil Q."/>
            <person name="Baker L."/>
            <person name="Ritchie M.E."/>
            <person name="Jex A.R."/>
            <person name="Gazzola D."/>
            <person name="Li H."/>
            <person name="Toshio Fujiwara R."/>
            <person name="Zhan B."/>
            <person name="Aroian R.V."/>
            <person name="Pafco B."/>
            <person name="Schwarz E.M."/>
        </authorList>
    </citation>
    <scope>NUCLEOTIDE SEQUENCE [LARGE SCALE GENOMIC DNA]</scope>
    <source>
        <strain evidence="3 4">Aroian</strain>
        <tissue evidence="3">Whole animal</tissue>
    </source>
</reference>
<keyword evidence="1" id="KW-0812">Transmembrane</keyword>
<dbReference type="Pfam" id="PF07245">
    <property type="entry name" value="Phlebovirus_G2"/>
    <property type="match status" value="1"/>
</dbReference>
<comment type="caution">
    <text evidence="3">The sequence shown here is derived from an EMBL/GenBank/DDBJ whole genome shotgun (WGS) entry which is preliminary data.</text>
</comment>
<accession>A0ABR1BU08</accession>
<keyword evidence="4" id="KW-1185">Reference proteome</keyword>
<dbReference type="EMBL" id="JAVFWL010000001">
    <property type="protein sequence ID" value="KAK6728885.1"/>
    <property type="molecule type" value="Genomic_DNA"/>
</dbReference>
<dbReference type="InterPro" id="IPR009878">
    <property type="entry name" value="Phlebovirus_G2_fusion"/>
</dbReference>
<name>A0ABR1BU08_NECAM</name>
<protein>
    <recommendedName>
        <fullName evidence="2">Phlebovirus glycoprotein G2 fusion domain-containing protein</fullName>
    </recommendedName>
</protein>
<proteinExistence type="predicted"/>
<evidence type="ECO:0000313" key="4">
    <source>
        <dbReference type="Proteomes" id="UP001303046"/>
    </source>
</evidence>
<keyword evidence="1" id="KW-1133">Transmembrane helix</keyword>
<keyword evidence="1" id="KW-0472">Membrane</keyword>
<feature type="domain" description="Phlebovirus glycoprotein G2 fusion" evidence="2">
    <location>
        <begin position="206"/>
        <end position="260"/>
    </location>
</feature>
<evidence type="ECO:0000259" key="2">
    <source>
        <dbReference type="Pfam" id="PF07245"/>
    </source>
</evidence>
<evidence type="ECO:0000256" key="1">
    <source>
        <dbReference type="SAM" id="Phobius"/>
    </source>
</evidence>
<evidence type="ECO:0000313" key="3">
    <source>
        <dbReference type="EMBL" id="KAK6728885.1"/>
    </source>
</evidence>
<dbReference type="Proteomes" id="UP001303046">
    <property type="component" value="Unassembled WGS sequence"/>
</dbReference>
<feature type="transmembrane region" description="Helical" evidence="1">
    <location>
        <begin position="128"/>
        <end position="147"/>
    </location>
</feature>
<gene>
    <name evidence="3" type="primary">Necator_chrI.g2260</name>
    <name evidence="3" type="ORF">RB195_006133</name>
</gene>